<sequence>MPGLLHQRQLGAVGNGGTHGHEQRRRQRDQLQHQHADHHLQRIARQPVALRRHHHNARDHQAQQRSQQGVADQDGRRLQVHVARQPPARGAVVAGR</sequence>
<gene>
    <name evidence="2" type="ORF">SDC9_152789</name>
</gene>
<comment type="caution">
    <text evidence="2">The sequence shown here is derived from an EMBL/GenBank/DDBJ whole genome shotgun (WGS) entry which is preliminary data.</text>
</comment>
<feature type="region of interest" description="Disordered" evidence="1">
    <location>
        <begin position="1"/>
        <end position="96"/>
    </location>
</feature>
<evidence type="ECO:0000313" key="2">
    <source>
        <dbReference type="EMBL" id="MPN05538.1"/>
    </source>
</evidence>
<feature type="compositionally biased region" description="Basic and acidic residues" evidence="1">
    <location>
        <begin position="28"/>
        <end position="40"/>
    </location>
</feature>
<reference evidence="2" key="1">
    <citation type="submission" date="2019-08" db="EMBL/GenBank/DDBJ databases">
        <authorList>
            <person name="Kucharzyk K."/>
            <person name="Murdoch R.W."/>
            <person name="Higgins S."/>
            <person name="Loffler F."/>
        </authorList>
    </citation>
    <scope>NUCLEOTIDE SEQUENCE</scope>
</reference>
<dbReference type="EMBL" id="VSSQ01051440">
    <property type="protein sequence ID" value="MPN05538.1"/>
    <property type="molecule type" value="Genomic_DNA"/>
</dbReference>
<evidence type="ECO:0000256" key="1">
    <source>
        <dbReference type="SAM" id="MobiDB-lite"/>
    </source>
</evidence>
<name>A0A645EU17_9ZZZZ</name>
<dbReference type="AlphaFoldDB" id="A0A645EU17"/>
<proteinExistence type="predicted"/>
<organism evidence="2">
    <name type="scientific">bioreactor metagenome</name>
    <dbReference type="NCBI Taxonomy" id="1076179"/>
    <lineage>
        <taxon>unclassified sequences</taxon>
        <taxon>metagenomes</taxon>
        <taxon>ecological metagenomes</taxon>
    </lineage>
</organism>
<accession>A0A645EU17</accession>
<protein>
    <submittedName>
        <fullName evidence="2">Uncharacterized protein</fullName>
    </submittedName>
</protein>